<evidence type="ECO:0000256" key="5">
    <source>
        <dbReference type="ARBA" id="ARBA00022729"/>
    </source>
</evidence>
<dbReference type="Gene3D" id="2.40.170.20">
    <property type="entry name" value="TonB-dependent receptor, beta-barrel domain"/>
    <property type="match status" value="1"/>
</dbReference>
<dbReference type="InterPro" id="IPR037066">
    <property type="entry name" value="Plug_dom_sf"/>
</dbReference>
<evidence type="ECO:0000256" key="2">
    <source>
        <dbReference type="ARBA" id="ARBA00022448"/>
    </source>
</evidence>
<feature type="domain" description="TonB-dependent receptor plug" evidence="10">
    <location>
        <begin position="52"/>
        <end position="160"/>
    </location>
</feature>
<evidence type="ECO:0000256" key="4">
    <source>
        <dbReference type="ARBA" id="ARBA00022692"/>
    </source>
</evidence>
<name>A0ABP8Q1A8_9GAMM</name>
<dbReference type="InterPro" id="IPR036942">
    <property type="entry name" value="Beta-barrel_TonB_sf"/>
</dbReference>
<comment type="caution">
    <text evidence="11">The sequence shown here is derived from an EMBL/GenBank/DDBJ whole genome shotgun (WGS) entry which is preliminary data.</text>
</comment>
<comment type="subcellular location">
    <subcellularLocation>
        <location evidence="1">Cell outer membrane</location>
        <topology evidence="1">Multi-pass membrane protein</topology>
    </subcellularLocation>
</comment>
<dbReference type="Pfam" id="PF07715">
    <property type="entry name" value="Plug"/>
    <property type="match status" value="1"/>
</dbReference>
<evidence type="ECO:0000256" key="3">
    <source>
        <dbReference type="ARBA" id="ARBA00022452"/>
    </source>
</evidence>
<dbReference type="SUPFAM" id="SSF56935">
    <property type="entry name" value="Porins"/>
    <property type="match status" value="1"/>
</dbReference>
<accession>A0ABP8Q1A8</accession>
<keyword evidence="7" id="KW-0998">Cell outer membrane</keyword>
<evidence type="ECO:0000256" key="7">
    <source>
        <dbReference type="ARBA" id="ARBA00023237"/>
    </source>
</evidence>
<evidence type="ECO:0000256" key="1">
    <source>
        <dbReference type="ARBA" id="ARBA00004571"/>
    </source>
</evidence>
<organism evidence="11 12">
    <name type="scientific">Pseudaeromonas paramecii</name>
    <dbReference type="NCBI Taxonomy" id="2138166"/>
    <lineage>
        <taxon>Bacteria</taxon>
        <taxon>Pseudomonadati</taxon>
        <taxon>Pseudomonadota</taxon>
        <taxon>Gammaproteobacteria</taxon>
        <taxon>Aeromonadales</taxon>
        <taxon>Aeromonadaceae</taxon>
        <taxon>Pseudaeromonas</taxon>
    </lineage>
</organism>
<reference evidence="12" key="1">
    <citation type="journal article" date="2019" name="Int. J. Syst. Evol. Microbiol.">
        <title>The Global Catalogue of Microorganisms (GCM) 10K type strain sequencing project: providing services to taxonomists for standard genome sequencing and annotation.</title>
        <authorList>
            <consortium name="The Broad Institute Genomics Platform"/>
            <consortium name="The Broad Institute Genome Sequencing Center for Infectious Disease"/>
            <person name="Wu L."/>
            <person name="Ma J."/>
        </authorList>
    </citation>
    <scope>NUCLEOTIDE SEQUENCE [LARGE SCALE GENOMIC DNA]</scope>
    <source>
        <strain evidence="12">JCM 32226</strain>
    </source>
</reference>
<dbReference type="EMBL" id="BAABFC010000003">
    <property type="protein sequence ID" value="GAA4494647.1"/>
    <property type="molecule type" value="Genomic_DNA"/>
</dbReference>
<feature type="region of interest" description="Disordered" evidence="8">
    <location>
        <begin position="638"/>
        <end position="657"/>
    </location>
</feature>
<dbReference type="Gene3D" id="2.170.130.10">
    <property type="entry name" value="TonB-dependent receptor, plug domain"/>
    <property type="match status" value="1"/>
</dbReference>
<keyword evidence="3" id="KW-1134">Transmembrane beta strand</keyword>
<evidence type="ECO:0000256" key="8">
    <source>
        <dbReference type="SAM" id="MobiDB-lite"/>
    </source>
</evidence>
<feature type="signal peptide" evidence="9">
    <location>
        <begin position="1"/>
        <end position="21"/>
    </location>
</feature>
<evidence type="ECO:0000259" key="10">
    <source>
        <dbReference type="Pfam" id="PF07715"/>
    </source>
</evidence>
<feature type="compositionally biased region" description="Polar residues" evidence="8">
    <location>
        <begin position="638"/>
        <end position="655"/>
    </location>
</feature>
<keyword evidence="12" id="KW-1185">Reference proteome</keyword>
<dbReference type="Proteomes" id="UP001501321">
    <property type="component" value="Unassembled WGS sequence"/>
</dbReference>
<keyword evidence="4" id="KW-0812">Transmembrane</keyword>
<feature type="chain" id="PRO_5047439260" description="TonB-dependent receptor plug domain-containing protein" evidence="9">
    <location>
        <begin position="22"/>
        <end position="724"/>
    </location>
</feature>
<dbReference type="PANTHER" id="PTHR30069:SF29">
    <property type="entry name" value="HEMOGLOBIN AND HEMOGLOBIN-HAPTOGLOBIN-BINDING PROTEIN 1-RELATED"/>
    <property type="match status" value="1"/>
</dbReference>
<evidence type="ECO:0000256" key="6">
    <source>
        <dbReference type="ARBA" id="ARBA00023136"/>
    </source>
</evidence>
<protein>
    <recommendedName>
        <fullName evidence="10">TonB-dependent receptor plug domain-containing protein</fullName>
    </recommendedName>
</protein>
<dbReference type="PANTHER" id="PTHR30069">
    <property type="entry name" value="TONB-DEPENDENT OUTER MEMBRANE RECEPTOR"/>
    <property type="match status" value="1"/>
</dbReference>
<evidence type="ECO:0000313" key="11">
    <source>
        <dbReference type="EMBL" id="GAA4494647.1"/>
    </source>
</evidence>
<proteinExistence type="predicted"/>
<keyword evidence="5 9" id="KW-0732">Signal</keyword>
<sequence>MDVARCGALLTGLLLMGAVQAQEQEDALLDLSLEQLMQIQLDGSATLTPTALRQMPASITSIDRQMIAQSGARSLFDLLEIYVPSFHYLPHHWEASHMGMRGIIGDRDDKYLLVLNGRVLNEKTHYGALAERDLPLLGDIRKIDVVRGPGSVIYGPGAVSMVINIQTDSFAQHAPDGVSLKWGVGDDFTALEWRQTVPFDGADHGLWLYGGISDYRGAGNGSAPLVYGLSDSTVWGDEVTGGEAVPFSVPGNHASFHNRPKVKLHAHYQRQDFNAWLRFSQGGEQLTWEHKVVYSAPNGYGTEGTPESAYGTQGVGYRQLALDMSQLYVLSDRLWLELKGGYDTTVYSRELWNSFWDGNSPENHREEEYLLRGTLNWNHSPRHASALGSEFIYSRWGLSGWSFDEAYSSALGEMDPWATYAIGLFGEHQWQLQPWLTQFVGLRADKDRYTGWMWSPRLAWVAALSERDTLKAILSRSLRKNNAEELRAQYLAGDDPQSERLDSAELIYSRDLGLHANLTLTGFYSKAELLGFNFTTLHTQPVGDLKYGGAELELGYRFEGLSLGFSHGWSKLDDFDLAPGGSTRITASHIGYGNDLNNWSNHITKLYGAWQWDPAWQLTGNLRVFWHYDGAEDQIQSTNDARENNPNSSATNLTDPGNFDSVGRAMFLDLGLHYDTQGYGKVSLNGYNLLGLIDKRYNKRLYLLNVGNYRADAVAAALTYQYQF</sequence>
<dbReference type="InterPro" id="IPR012910">
    <property type="entry name" value="Plug_dom"/>
</dbReference>
<dbReference type="InterPro" id="IPR039426">
    <property type="entry name" value="TonB-dep_rcpt-like"/>
</dbReference>
<gene>
    <name evidence="11" type="ORF">GCM10023095_06590</name>
</gene>
<evidence type="ECO:0000313" key="12">
    <source>
        <dbReference type="Proteomes" id="UP001501321"/>
    </source>
</evidence>
<dbReference type="RefSeq" id="WP_345010026.1">
    <property type="nucleotide sequence ID" value="NZ_BAABFC010000003.1"/>
</dbReference>
<evidence type="ECO:0000256" key="9">
    <source>
        <dbReference type="SAM" id="SignalP"/>
    </source>
</evidence>
<keyword evidence="6" id="KW-0472">Membrane</keyword>
<keyword evidence="2" id="KW-0813">Transport</keyword>